<accession>A0A813RRB5</accession>
<evidence type="ECO:0000313" key="4">
    <source>
        <dbReference type="Proteomes" id="UP000663882"/>
    </source>
</evidence>
<feature type="compositionally biased region" description="Basic residues" evidence="1">
    <location>
        <begin position="342"/>
        <end position="356"/>
    </location>
</feature>
<dbReference type="OrthoDB" id="10044557at2759"/>
<evidence type="ECO:0000313" key="3">
    <source>
        <dbReference type="EMBL" id="CAF3532359.1"/>
    </source>
</evidence>
<evidence type="ECO:0000313" key="2">
    <source>
        <dbReference type="EMBL" id="CAF0783993.1"/>
    </source>
</evidence>
<sequence length="406" mass="47609">MTSNINKNKELLNRLMILEKFIELKSNECAYYRSKVHLMQMNSFNYSQIIRKKSSLKQDYKHNKRSSSEDLSHSSITSQNHSTNIDNRYRRNSVPLLLQQKTNLKKNLNISHMSNTLIPFDQSIKSKHLTRRHRRKFHDKTYAKNQNYYEDVISHSNQKLVNPNSSLLTKDKNLIDQILISYINKQVQQTVSAHAKNIQCNDNDFHPIELSSKSSPIVLIIRLPDRFIKILLEKQKKNLKTPKLKVHISSELLNKLFQSNHFNSIIPHKNQFTIESQYGTIAACIHQDNSNDIEKSKIVHVKAEVKKHHEHRLPIVRHLVRTRSNGSERKKIIAEKNLHTMAQKHRIYRRKKKNLHKSYSTSPEETYSRRTSSTNEPQSIETLLSSDQTSNSISVKNNQIKKNKRN</sequence>
<organism evidence="2 4">
    <name type="scientific">Rotaria sordida</name>
    <dbReference type="NCBI Taxonomy" id="392033"/>
    <lineage>
        <taxon>Eukaryota</taxon>
        <taxon>Metazoa</taxon>
        <taxon>Spiralia</taxon>
        <taxon>Gnathifera</taxon>
        <taxon>Rotifera</taxon>
        <taxon>Eurotatoria</taxon>
        <taxon>Bdelloidea</taxon>
        <taxon>Philodinida</taxon>
        <taxon>Philodinidae</taxon>
        <taxon>Rotaria</taxon>
    </lineage>
</organism>
<comment type="caution">
    <text evidence="2">The sequence shown here is derived from an EMBL/GenBank/DDBJ whole genome shotgun (WGS) entry which is preliminary data.</text>
</comment>
<feature type="compositionally biased region" description="Polar residues" evidence="1">
    <location>
        <begin position="73"/>
        <end position="86"/>
    </location>
</feature>
<dbReference type="EMBL" id="CAJNOO010000070">
    <property type="protein sequence ID" value="CAF0783993.1"/>
    <property type="molecule type" value="Genomic_DNA"/>
</dbReference>
<protein>
    <submittedName>
        <fullName evidence="2">Uncharacterized protein</fullName>
    </submittedName>
</protein>
<feature type="compositionally biased region" description="Polar residues" evidence="1">
    <location>
        <begin position="357"/>
        <end position="398"/>
    </location>
</feature>
<evidence type="ECO:0000256" key="1">
    <source>
        <dbReference type="SAM" id="MobiDB-lite"/>
    </source>
</evidence>
<dbReference type="AlphaFoldDB" id="A0A813RRB5"/>
<proteinExistence type="predicted"/>
<dbReference type="Proteomes" id="UP000663882">
    <property type="component" value="Unassembled WGS sequence"/>
</dbReference>
<dbReference type="Proteomes" id="UP000663823">
    <property type="component" value="Unassembled WGS sequence"/>
</dbReference>
<reference evidence="2" key="1">
    <citation type="submission" date="2021-02" db="EMBL/GenBank/DDBJ databases">
        <authorList>
            <person name="Nowell W R."/>
        </authorList>
    </citation>
    <scope>NUCLEOTIDE SEQUENCE</scope>
</reference>
<dbReference type="EMBL" id="CAJOAX010000181">
    <property type="protein sequence ID" value="CAF3532359.1"/>
    <property type="molecule type" value="Genomic_DNA"/>
</dbReference>
<feature type="region of interest" description="Disordered" evidence="1">
    <location>
        <begin position="57"/>
        <end position="88"/>
    </location>
</feature>
<name>A0A813RRB5_9BILA</name>
<feature type="compositionally biased region" description="Basic and acidic residues" evidence="1">
    <location>
        <begin position="57"/>
        <end position="72"/>
    </location>
</feature>
<feature type="region of interest" description="Disordered" evidence="1">
    <location>
        <begin position="339"/>
        <end position="406"/>
    </location>
</feature>
<gene>
    <name evidence="3" type="ORF">OTI717_LOCUS3382</name>
    <name evidence="2" type="ORF">RFH988_LOCUS3061</name>
</gene>